<gene>
    <name evidence="2" type="ORF">CGI_10016050</name>
</gene>
<proteinExistence type="predicted"/>
<dbReference type="EMBL" id="JH816736">
    <property type="protein sequence ID" value="EKC25580.1"/>
    <property type="molecule type" value="Genomic_DNA"/>
</dbReference>
<dbReference type="PANTHER" id="PTHR24043">
    <property type="entry name" value="SCAVENGER RECEPTOR CLASS F"/>
    <property type="match status" value="1"/>
</dbReference>
<dbReference type="GO" id="GO:0005044">
    <property type="term" value="F:scavenger receptor activity"/>
    <property type="evidence" value="ECO:0007669"/>
    <property type="project" value="InterPro"/>
</dbReference>
<dbReference type="AlphaFoldDB" id="K1Q9U1"/>
<protein>
    <submittedName>
        <fullName evidence="2">Multiple epidermal growth factor-like domains 10</fullName>
    </submittedName>
</protein>
<sequence>MDINDTNMMKNVNIKNDPIDMQINHAMIPKEDSISGSYVEESHFNTNHHSPAKRKFSSFKAHVKNYDTSDIHADIDEKYTTACKLNGITSPNTDSPYFTEEDNAYFVLESQDKACDDNAENTMSVDNLPPPRFSVLGEWEPLECCVNNYEVNGKCLECPDGWFGLNCSTPCTDDNYGRFCVSVCNCSSEYQCHPVNGCILLSTVSDEKIEPNMYNDDENVVSTWVWILVILITLLICGSGIAVAMRTARKREPLECCVNNYEVNGKCLECPDGWFGLNCSTPCTDDNYGRFCVSVCNCSSEYQCHPVNGCILLSTVSDEKIEPNMYNDDENVVSTWVWILVILITLLICGSGIAVAMRTARKRNFCFDVSTPVTLTGRKTIEAYSIQRLSKFNEPKDISDDLQYAEIVRDGTKSKYNTDQSSSKPANNYFDQNSPEPKSNGNIYSTHILPDADYDKLQFHPPNDEVLHNELDLYDVTVQKS</sequence>
<dbReference type="InParanoid" id="K1Q9U1"/>
<organism evidence="2">
    <name type="scientific">Magallana gigas</name>
    <name type="common">Pacific oyster</name>
    <name type="synonym">Crassostrea gigas</name>
    <dbReference type="NCBI Taxonomy" id="29159"/>
    <lineage>
        <taxon>Eukaryota</taxon>
        <taxon>Metazoa</taxon>
        <taxon>Spiralia</taxon>
        <taxon>Lophotrochozoa</taxon>
        <taxon>Mollusca</taxon>
        <taxon>Bivalvia</taxon>
        <taxon>Autobranchia</taxon>
        <taxon>Pteriomorphia</taxon>
        <taxon>Ostreida</taxon>
        <taxon>Ostreoidea</taxon>
        <taxon>Ostreidae</taxon>
        <taxon>Magallana</taxon>
    </lineage>
</organism>
<name>K1Q9U1_MAGGI</name>
<dbReference type="Gene3D" id="2.170.300.10">
    <property type="entry name" value="Tie2 ligand-binding domain superfamily"/>
    <property type="match status" value="2"/>
</dbReference>
<accession>K1Q9U1</accession>
<dbReference type="InterPro" id="IPR042635">
    <property type="entry name" value="MEGF10/SREC1/2-like"/>
</dbReference>
<reference evidence="2" key="1">
    <citation type="journal article" date="2012" name="Nature">
        <title>The oyster genome reveals stress adaptation and complexity of shell formation.</title>
        <authorList>
            <person name="Zhang G."/>
            <person name="Fang X."/>
            <person name="Guo X."/>
            <person name="Li L."/>
            <person name="Luo R."/>
            <person name="Xu F."/>
            <person name="Yang P."/>
            <person name="Zhang L."/>
            <person name="Wang X."/>
            <person name="Qi H."/>
            <person name="Xiong Z."/>
            <person name="Que H."/>
            <person name="Xie Y."/>
            <person name="Holland P.W."/>
            <person name="Paps J."/>
            <person name="Zhu Y."/>
            <person name="Wu F."/>
            <person name="Chen Y."/>
            <person name="Wang J."/>
            <person name="Peng C."/>
            <person name="Meng J."/>
            <person name="Yang L."/>
            <person name="Liu J."/>
            <person name="Wen B."/>
            <person name="Zhang N."/>
            <person name="Huang Z."/>
            <person name="Zhu Q."/>
            <person name="Feng Y."/>
            <person name="Mount A."/>
            <person name="Hedgecock D."/>
            <person name="Xu Z."/>
            <person name="Liu Y."/>
            <person name="Domazet-Loso T."/>
            <person name="Du Y."/>
            <person name="Sun X."/>
            <person name="Zhang S."/>
            <person name="Liu B."/>
            <person name="Cheng P."/>
            <person name="Jiang X."/>
            <person name="Li J."/>
            <person name="Fan D."/>
            <person name="Wang W."/>
            <person name="Fu W."/>
            <person name="Wang T."/>
            <person name="Wang B."/>
            <person name="Zhang J."/>
            <person name="Peng Z."/>
            <person name="Li Y."/>
            <person name="Li N."/>
            <person name="Wang J."/>
            <person name="Chen M."/>
            <person name="He Y."/>
            <person name="Tan F."/>
            <person name="Song X."/>
            <person name="Zheng Q."/>
            <person name="Huang R."/>
            <person name="Yang H."/>
            <person name="Du X."/>
            <person name="Chen L."/>
            <person name="Yang M."/>
            <person name="Gaffney P.M."/>
            <person name="Wang S."/>
            <person name="Luo L."/>
            <person name="She Z."/>
            <person name="Ming Y."/>
            <person name="Huang W."/>
            <person name="Zhang S."/>
            <person name="Huang B."/>
            <person name="Zhang Y."/>
            <person name="Qu T."/>
            <person name="Ni P."/>
            <person name="Miao G."/>
            <person name="Wang J."/>
            <person name="Wang Q."/>
            <person name="Steinberg C.E."/>
            <person name="Wang H."/>
            <person name="Li N."/>
            <person name="Qian L."/>
            <person name="Zhang G."/>
            <person name="Li Y."/>
            <person name="Yang H."/>
            <person name="Liu X."/>
            <person name="Wang J."/>
            <person name="Yin Y."/>
            <person name="Wang J."/>
        </authorList>
    </citation>
    <scope>NUCLEOTIDE SEQUENCE [LARGE SCALE GENOMIC DNA]</scope>
    <source>
        <strain evidence="2">05x7-T-G4-1.051#20</strain>
    </source>
</reference>
<dbReference type="HOGENOM" id="CLU_567719_0_0_1"/>
<dbReference type="PANTHER" id="PTHR24043:SF8">
    <property type="entry name" value="EGF-LIKE DOMAIN-CONTAINING PROTEIN"/>
    <property type="match status" value="1"/>
</dbReference>
<evidence type="ECO:0000313" key="2">
    <source>
        <dbReference type="EMBL" id="EKC25580.1"/>
    </source>
</evidence>
<evidence type="ECO:0000256" key="1">
    <source>
        <dbReference type="ARBA" id="ARBA00022536"/>
    </source>
</evidence>
<keyword evidence="1" id="KW-0245">EGF-like domain</keyword>